<dbReference type="GO" id="GO:0035167">
    <property type="term" value="P:larval lymph gland hemopoiesis"/>
    <property type="evidence" value="ECO:0007669"/>
    <property type="project" value="UniProtKB-ARBA"/>
</dbReference>
<dbReference type="PROSITE" id="PS00028">
    <property type="entry name" value="ZINC_FINGER_C2H2_1"/>
    <property type="match status" value="1"/>
</dbReference>
<dbReference type="PANTHER" id="PTHR23110:SF111">
    <property type="entry name" value="LONGITUDINALS LACKING PROTEIN, ISOFORMS F_I_K_T"/>
    <property type="match status" value="1"/>
</dbReference>
<dbReference type="SUPFAM" id="SSF54695">
    <property type="entry name" value="POZ domain"/>
    <property type="match status" value="1"/>
</dbReference>
<evidence type="ECO:0000256" key="7">
    <source>
        <dbReference type="SAM" id="MobiDB-lite"/>
    </source>
</evidence>
<organism evidence="10 11">
    <name type="scientific">Meganyctiphanes norvegica</name>
    <name type="common">Northern krill</name>
    <name type="synonym">Thysanopoda norvegica</name>
    <dbReference type="NCBI Taxonomy" id="48144"/>
    <lineage>
        <taxon>Eukaryota</taxon>
        <taxon>Metazoa</taxon>
        <taxon>Ecdysozoa</taxon>
        <taxon>Arthropoda</taxon>
        <taxon>Crustacea</taxon>
        <taxon>Multicrustacea</taxon>
        <taxon>Malacostraca</taxon>
        <taxon>Eumalacostraca</taxon>
        <taxon>Eucarida</taxon>
        <taxon>Euphausiacea</taxon>
        <taxon>Euphausiidae</taxon>
        <taxon>Meganyctiphanes</taxon>
    </lineage>
</organism>
<dbReference type="Gene3D" id="3.30.160.60">
    <property type="entry name" value="Classic Zinc Finger"/>
    <property type="match status" value="1"/>
</dbReference>
<feature type="region of interest" description="Disordered" evidence="7">
    <location>
        <begin position="176"/>
        <end position="239"/>
    </location>
</feature>
<dbReference type="PROSITE" id="PS50097">
    <property type="entry name" value="BTB"/>
    <property type="match status" value="1"/>
</dbReference>
<evidence type="ECO:0000256" key="3">
    <source>
        <dbReference type="ARBA" id="ARBA00022902"/>
    </source>
</evidence>
<evidence type="ECO:0000256" key="6">
    <source>
        <dbReference type="PROSITE-ProRule" id="PRU00042"/>
    </source>
</evidence>
<evidence type="ECO:0000259" key="9">
    <source>
        <dbReference type="PROSITE" id="PS50157"/>
    </source>
</evidence>
<protein>
    <submittedName>
        <fullName evidence="10">Uncharacterized protein</fullName>
    </submittedName>
</protein>
<keyword evidence="1" id="KW-0217">Developmental protein</keyword>
<dbReference type="GO" id="GO:0007526">
    <property type="term" value="P:larval somatic muscle development"/>
    <property type="evidence" value="ECO:0007669"/>
    <property type="project" value="UniProtKB-ARBA"/>
</dbReference>
<evidence type="ECO:0000313" key="11">
    <source>
        <dbReference type="Proteomes" id="UP001497623"/>
    </source>
</evidence>
<sequence length="585" mass="64626">MGDQQQFCLRWNNHGATLVAVFDSLFNSESLVDVTLFCEGQLLKAHKVVLSACSPYFQKLFAQTSDRHPIVILKDVKHDELKALLKYMYKGEVNVSQEQLGSLIKTAESLQIKGLADGNKNGEVASSKPTPAPSAESSTESSVENRNGRMGIDFPPATMASVLNTALTMPSNLSLSPHIRLPVPQPEPMTRDSDGESSPLSKKRKKMRRKSGGTPESVDSDVRSACSPPEGSVHPFPRIPATITPLSQIQAAAAALHPIHREQLQMLRERELERERERARDRDHDSEPGRLQIDIMKDSESKTDREQTADSNGEVKRPGSPSDNQVGSSNVDGNFNPPRSSPLQLTMRPTSELLESTPTKQPHSNESMNQGYSSDANHHSDNDDDDDGSSSDRAGHEYPDGAGPSTSHLNFGESPQPGYLSGWPYVPADHSQGEESFNPLSENTNQGIWNSDFKGGLLGPYLGTPLAPLHPRSNPHLAPPFPGLYGPPPHPWGRHSPPTSGLPISAHHNECNRCGRLYKTRKGLKHHIKNECGVEPRFQCHHCDWKFKQKAHLLRHVARKHSVQREDPPYSNVPRENSPYTFPNL</sequence>
<reference evidence="10 11" key="1">
    <citation type="submission" date="2024-05" db="EMBL/GenBank/DDBJ databases">
        <authorList>
            <person name="Wallberg A."/>
        </authorList>
    </citation>
    <scope>NUCLEOTIDE SEQUENCE [LARGE SCALE GENOMIC DNA]</scope>
</reference>
<dbReference type="AlphaFoldDB" id="A0AAV2PKU4"/>
<keyword evidence="6" id="KW-0479">Metal-binding</keyword>
<feature type="compositionally biased region" description="Polar residues" evidence="7">
    <location>
        <begin position="574"/>
        <end position="585"/>
    </location>
</feature>
<gene>
    <name evidence="10" type="ORF">MNOR_LOCUS1775</name>
</gene>
<dbReference type="CDD" id="cd18315">
    <property type="entry name" value="BTB_POZ_BAB-like"/>
    <property type="match status" value="1"/>
</dbReference>
<feature type="compositionally biased region" description="Basic and acidic residues" evidence="7">
    <location>
        <begin position="295"/>
        <end position="317"/>
    </location>
</feature>
<dbReference type="SMART" id="SM00225">
    <property type="entry name" value="BTB"/>
    <property type="match status" value="1"/>
</dbReference>
<dbReference type="GO" id="GO:0016199">
    <property type="term" value="P:axon midline choice point recognition"/>
    <property type="evidence" value="ECO:0007669"/>
    <property type="project" value="UniProtKB-ARBA"/>
</dbReference>
<dbReference type="GO" id="GO:0008406">
    <property type="term" value="P:gonad development"/>
    <property type="evidence" value="ECO:0007669"/>
    <property type="project" value="UniProtKB-ARBA"/>
</dbReference>
<dbReference type="InterPro" id="IPR011333">
    <property type="entry name" value="SKP1/BTB/POZ_sf"/>
</dbReference>
<dbReference type="Pfam" id="PF00651">
    <property type="entry name" value="BTB"/>
    <property type="match status" value="1"/>
</dbReference>
<accession>A0AAV2PKU4</accession>
<feature type="compositionally biased region" description="Basic and acidic residues" evidence="7">
    <location>
        <begin position="271"/>
        <end position="288"/>
    </location>
</feature>
<dbReference type="PANTHER" id="PTHR23110">
    <property type="entry name" value="BTB DOMAIN TRANSCRIPTION FACTOR"/>
    <property type="match status" value="1"/>
</dbReference>
<feature type="compositionally biased region" description="Polar residues" evidence="7">
    <location>
        <begin position="321"/>
        <end position="372"/>
    </location>
</feature>
<dbReference type="GO" id="GO:0006357">
    <property type="term" value="P:regulation of transcription by RNA polymerase II"/>
    <property type="evidence" value="ECO:0007669"/>
    <property type="project" value="TreeGrafter"/>
</dbReference>
<dbReference type="GO" id="GO:0045467">
    <property type="term" value="P:R7 cell development"/>
    <property type="evidence" value="ECO:0007669"/>
    <property type="project" value="UniProtKB-ARBA"/>
</dbReference>
<feature type="region of interest" description="Disordered" evidence="7">
    <location>
        <begin position="558"/>
        <end position="585"/>
    </location>
</feature>
<feature type="domain" description="C2H2-type" evidence="9">
    <location>
        <begin position="538"/>
        <end position="566"/>
    </location>
</feature>
<dbReference type="GO" id="GO:0008270">
    <property type="term" value="F:zinc ion binding"/>
    <property type="evidence" value="ECO:0007669"/>
    <property type="project" value="UniProtKB-KW"/>
</dbReference>
<keyword evidence="6" id="KW-0863">Zinc-finger</keyword>
<keyword evidence="2" id="KW-0221">Differentiation</keyword>
<feature type="domain" description="BTB" evidence="8">
    <location>
        <begin position="32"/>
        <end position="97"/>
    </location>
</feature>
<name>A0AAV2PKU4_MEGNR</name>
<evidence type="ECO:0000313" key="10">
    <source>
        <dbReference type="EMBL" id="CAL4061025.1"/>
    </source>
</evidence>
<dbReference type="InterPro" id="IPR000210">
    <property type="entry name" value="BTB/POZ_dom"/>
</dbReference>
<dbReference type="GO" id="GO:0045476">
    <property type="term" value="P:nurse cell apoptotic process"/>
    <property type="evidence" value="ECO:0007669"/>
    <property type="project" value="UniProtKB-ARBA"/>
</dbReference>
<dbReference type="GO" id="GO:0048813">
    <property type="term" value="P:dendrite morphogenesis"/>
    <property type="evidence" value="ECO:0007669"/>
    <property type="project" value="UniProtKB-ARBA"/>
</dbReference>
<evidence type="ECO:0000256" key="4">
    <source>
        <dbReference type="ARBA" id="ARBA00023242"/>
    </source>
</evidence>
<dbReference type="GO" id="GO:0005634">
    <property type="term" value="C:nucleus"/>
    <property type="evidence" value="ECO:0007669"/>
    <property type="project" value="UniProtKB-ARBA"/>
</dbReference>
<comment type="function">
    <text evidence="5">Putative transcription factor required for axon growth and guidance in the central and peripheral nervous systems. Repels CNS axons away from the midline by promoting the expression of the midline repellent sli and its receptor robo.</text>
</comment>
<evidence type="ECO:0000259" key="8">
    <source>
        <dbReference type="PROSITE" id="PS50097"/>
    </source>
</evidence>
<feature type="region of interest" description="Disordered" evidence="7">
    <location>
        <begin position="117"/>
        <end position="154"/>
    </location>
</feature>
<dbReference type="EMBL" id="CAXKWB010000497">
    <property type="protein sequence ID" value="CAL4061025.1"/>
    <property type="molecule type" value="Genomic_DNA"/>
</dbReference>
<keyword evidence="6" id="KW-0862">Zinc</keyword>
<proteinExistence type="predicted"/>
<evidence type="ECO:0000256" key="1">
    <source>
        <dbReference type="ARBA" id="ARBA00022473"/>
    </source>
</evidence>
<dbReference type="SMART" id="SM00355">
    <property type="entry name" value="ZnF_C2H2"/>
    <property type="match status" value="2"/>
</dbReference>
<dbReference type="InterPro" id="IPR036236">
    <property type="entry name" value="Znf_C2H2_sf"/>
</dbReference>
<keyword evidence="11" id="KW-1185">Reference proteome</keyword>
<evidence type="ECO:0000256" key="5">
    <source>
        <dbReference type="ARBA" id="ARBA00037382"/>
    </source>
</evidence>
<dbReference type="GO" id="GO:0007464">
    <property type="term" value="P:R3/R4 cell fate commitment"/>
    <property type="evidence" value="ECO:0007669"/>
    <property type="project" value="UniProtKB-ARBA"/>
</dbReference>
<dbReference type="SUPFAM" id="SSF57667">
    <property type="entry name" value="beta-beta-alpha zinc fingers"/>
    <property type="match status" value="1"/>
</dbReference>
<keyword evidence="4" id="KW-0539">Nucleus</keyword>
<feature type="compositionally biased region" description="Low complexity" evidence="7">
    <location>
        <begin position="124"/>
        <end position="144"/>
    </location>
</feature>
<feature type="compositionally biased region" description="Basic residues" evidence="7">
    <location>
        <begin position="201"/>
        <end position="211"/>
    </location>
</feature>
<dbReference type="InterPro" id="IPR013087">
    <property type="entry name" value="Znf_C2H2_type"/>
</dbReference>
<dbReference type="Proteomes" id="UP001497623">
    <property type="component" value="Unassembled WGS sequence"/>
</dbReference>
<keyword evidence="3" id="KW-0524">Neurogenesis</keyword>
<dbReference type="Gene3D" id="3.30.710.10">
    <property type="entry name" value="Potassium Channel Kv1.1, Chain A"/>
    <property type="match status" value="1"/>
</dbReference>
<feature type="region of interest" description="Disordered" evidence="7">
    <location>
        <begin position="271"/>
        <end position="441"/>
    </location>
</feature>
<dbReference type="InterPro" id="IPR051095">
    <property type="entry name" value="Dros_DevTransReg"/>
</dbReference>
<dbReference type="PROSITE" id="PS50157">
    <property type="entry name" value="ZINC_FINGER_C2H2_2"/>
    <property type="match status" value="2"/>
</dbReference>
<feature type="domain" description="C2H2-type" evidence="9">
    <location>
        <begin position="509"/>
        <end position="536"/>
    </location>
</feature>
<evidence type="ECO:0000256" key="2">
    <source>
        <dbReference type="ARBA" id="ARBA00022782"/>
    </source>
</evidence>
<comment type="caution">
    <text evidence="10">The sequence shown here is derived from an EMBL/GenBank/DDBJ whole genome shotgun (WGS) entry which is preliminary data.</text>
</comment>
<dbReference type="Pfam" id="PF00096">
    <property type="entry name" value="zf-C2H2"/>
    <property type="match status" value="1"/>
</dbReference>
<feature type="non-terminal residue" evidence="10">
    <location>
        <position position="585"/>
    </location>
</feature>